<dbReference type="GO" id="GO:0008374">
    <property type="term" value="F:O-acyltransferase activity"/>
    <property type="evidence" value="ECO:0007669"/>
    <property type="project" value="TreeGrafter"/>
</dbReference>
<evidence type="ECO:0008006" key="5">
    <source>
        <dbReference type="Google" id="ProtNLM"/>
    </source>
</evidence>
<evidence type="ECO:0000256" key="2">
    <source>
        <dbReference type="ARBA" id="ARBA00022679"/>
    </source>
</evidence>
<sequence length="148" mass="16025">MLELDDDAIICGGREIRSPWNVNVGKSTVGSDCILDGRYGIVIKDSACLGVGVHIWTAQHDVQDADFETEGKCGKVIIEKYVWLASNSTVLPMITIKEGSVLASGGIATKDIEAYTINAGIPARIVGYRTRYLCYKCGKKQNIGNSIK</sequence>
<dbReference type="PANTHER" id="PTHR23416:SF23">
    <property type="entry name" value="ACETYLTRANSFERASE C18B11.09C-RELATED"/>
    <property type="match status" value="1"/>
</dbReference>
<reference evidence="4" key="1">
    <citation type="submission" date="2017-04" db="EMBL/GenBank/DDBJ databases">
        <title>Function of individual gut microbiota members based on whole genome sequencing of pure cultures obtained from chicken caecum.</title>
        <authorList>
            <person name="Medvecky M."/>
            <person name="Cejkova D."/>
            <person name="Polansky O."/>
            <person name="Karasova D."/>
            <person name="Kubasova T."/>
            <person name="Cizek A."/>
            <person name="Rychlik I."/>
        </authorList>
    </citation>
    <scope>NUCLEOTIDE SEQUENCE [LARGE SCALE GENOMIC DNA]</scope>
    <source>
        <strain evidence="4">An199</strain>
    </source>
</reference>
<dbReference type="GO" id="GO:0005829">
    <property type="term" value="C:cytosol"/>
    <property type="evidence" value="ECO:0007669"/>
    <property type="project" value="TreeGrafter"/>
</dbReference>
<evidence type="ECO:0000313" key="3">
    <source>
        <dbReference type="EMBL" id="OUP22901.1"/>
    </source>
</evidence>
<dbReference type="Proteomes" id="UP000195950">
    <property type="component" value="Unassembled WGS sequence"/>
</dbReference>
<dbReference type="Gene3D" id="2.160.10.10">
    <property type="entry name" value="Hexapeptide repeat proteins"/>
    <property type="match status" value="1"/>
</dbReference>
<name>A0A1Y4IZ79_PARDI</name>
<dbReference type="InterPro" id="IPR051159">
    <property type="entry name" value="Hexapeptide_acetyltransf"/>
</dbReference>
<dbReference type="EMBL" id="NFJX01000001">
    <property type="protein sequence ID" value="OUP22901.1"/>
    <property type="molecule type" value="Genomic_DNA"/>
</dbReference>
<proteinExistence type="inferred from homology"/>
<protein>
    <recommendedName>
        <fullName evidence="5">Acyltransferase</fullName>
    </recommendedName>
</protein>
<organism evidence="3 4">
    <name type="scientific">Parabacteroides distasonis</name>
    <dbReference type="NCBI Taxonomy" id="823"/>
    <lineage>
        <taxon>Bacteria</taxon>
        <taxon>Pseudomonadati</taxon>
        <taxon>Bacteroidota</taxon>
        <taxon>Bacteroidia</taxon>
        <taxon>Bacteroidales</taxon>
        <taxon>Tannerellaceae</taxon>
        <taxon>Parabacteroides</taxon>
    </lineage>
</organism>
<evidence type="ECO:0000313" key="4">
    <source>
        <dbReference type="Proteomes" id="UP000195950"/>
    </source>
</evidence>
<dbReference type="InterPro" id="IPR011004">
    <property type="entry name" value="Trimer_LpxA-like_sf"/>
</dbReference>
<dbReference type="RefSeq" id="WP_008772714.1">
    <property type="nucleotide sequence ID" value="NZ_NFJX01000001.1"/>
</dbReference>
<accession>A0A1Y4IZ79</accession>
<comment type="similarity">
    <text evidence="1">Belongs to the transferase hexapeptide repeat family.</text>
</comment>
<dbReference type="CDD" id="cd04647">
    <property type="entry name" value="LbH_MAT_like"/>
    <property type="match status" value="1"/>
</dbReference>
<comment type="caution">
    <text evidence="3">The sequence shown here is derived from an EMBL/GenBank/DDBJ whole genome shotgun (WGS) entry which is preliminary data.</text>
</comment>
<evidence type="ECO:0000256" key="1">
    <source>
        <dbReference type="ARBA" id="ARBA00007274"/>
    </source>
</evidence>
<dbReference type="AlphaFoldDB" id="A0A1Y4IZ79"/>
<keyword evidence="2" id="KW-0808">Transferase</keyword>
<dbReference type="PANTHER" id="PTHR23416">
    <property type="entry name" value="SIALIC ACID SYNTHASE-RELATED"/>
    <property type="match status" value="1"/>
</dbReference>
<dbReference type="SUPFAM" id="SSF51161">
    <property type="entry name" value="Trimeric LpxA-like enzymes"/>
    <property type="match status" value="1"/>
</dbReference>
<gene>
    <name evidence="3" type="ORF">B5F32_01540</name>
</gene>